<dbReference type="PROSITE" id="PS00188">
    <property type="entry name" value="BIOTIN"/>
    <property type="match status" value="1"/>
</dbReference>
<dbReference type="InterPro" id="IPR001882">
    <property type="entry name" value="Biotin_BS"/>
</dbReference>
<keyword evidence="5 8" id="KW-0443">Lipid metabolism</keyword>
<feature type="domain" description="Lipoyl-binding" evidence="9">
    <location>
        <begin position="72"/>
        <end position="154"/>
    </location>
</feature>
<evidence type="ECO:0000256" key="4">
    <source>
        <dbReference type="ARBA" id="ARBA00022832"/>
    </source>
</evidence>
<dbReference type="Pfam" id="PF00364">
    <property type="entry name" value="Biotin_lipoyl"/>
    <property type="match status" value="1"/>
</dbReference>
<gene>
    <name evidence="10" type="ORF">GCM10017786_07130</name>
</gene>
<protein>
    <recommendedName>
        <fullName evidence="2 8">Biotin carboxyl carrier protein of acetyl-CoA carboxylase</fullName>
    </recommendedName>
</protein>
<evidence type="ECO:0000256" key="2">
    <source>
        <dbReference type="ARBA" id="ARBA00017562"/>
    </source>
</evidence>
<dbReference type="SUPFAM" id="SSF51230">
    <property type="entry name" value="Single hybrid motif"/>
    <property type="match status" value="1"/>
</dbReference>
<evidence type="ECO:0000256" key="5">
    <source>
        <dbReference type="ARBA" id="ARBA00023098"/>
    </source>
</evidence>
<reference evidence="11" key="1">
    <citation type="journal article" date="2019" name="Int. J. Syst. Evol. Microbiol.">
        <title>The Global Catalogue of Microorganisms (GCM) 10K type strain sequencing project: providing services to taxonomists for standard genome sequencing and annotation.</title>
        <authorList>
            <consortium name="The Broad Institute Genomics Platform"/>
            <consortium name="The Broad Institute Genome Sequencing Center for Infectious Disease"/>
            <person name="Wu L."/>
            <person name="Ma J."/>
        </authorList>
    </citation>
    <scope>NUCLEOTIDE SEQUENCE [LARGE SCALE GENOMIC DNA]</scope>
    <source>
        <strain evidence="11">CGMCC 4.7677</strain>
    </source>
</reference>
<evidence type="ECO:0000256" key="6">
    <source>
        <dbReference type="ARBA" id="ARBA00023160"/>
    </source>
</evidence>
<evidence type="ECO:0000313" key="11">
    <source>
        <dbReference type="Proteomes" id="UP000605897"/>
    </source>
</evidence>
<keyword evidence="7 8" id="KW-0092">Biotin</keyword>
<organism evidence="10 11">
    <name type="scientific">Amycolatopsis deserti</name>
    <dbReference type="NCBI Taxonomy" id="185696"/>
    <lineage>
        <taxon>Bacteria</taxon>
        <taxon>Bacillati</taxon>
        <taxon>Actinomycetota</taxon>
        <taxon>Actinomycetes</taxon>
        <taxon>Pseudonocardiales</taxon>
        <taxon>Pseudonocardiaceae</taxon>
        <taxon>Amycolatopsis</taxon>
    </lineage>
</organism>
<dbReference type="InterPro" id="IPR000089">
    <property type="entry name" value="Biotin_lipoyl"/>
</dbReference>
<evidence type="ECO:0000256" key="1">
    <source>
        <dbReference type="ARBA" id="ARBA00005194"/>
    </source>
</evidence>
<proteinExistence type="predicted"/>
<dbReference type="PROSITE" id="PS50968">
    <property type="entry name" value="BIOTINYL_LIPOYL"/>
    <property type="match status" value="1"/>
</dbReference>
<evidence type="ECO:0000259" key="9">
    <source>
        <dbReference type="PROSITE" id="PS50968"/>
    </source>
</evidence>
<dbReference type="EMBL" id="BNAU01000001">
    <property type="protein sequence ID" value="GHE79730.1"/>
    <property type="molecule type" value="Genomic_DNA"/>
</dbReference>
<dbReference type="InterPro" id="IPR011053">
    <property type="entry name" value="Single_hybrid_motif"/>
</dbReference>
<comment type="pathway">
    <text evidence="1 8">Lipid metabolism; fatty acid biosynthesis.</text>
</comment>
<dbReference type="Proteomes" id="UP000605897">
    <property type="component" value="Unassembled WGS sequence"/>
</dbReference>
<keyword evidence="3 8" id="KW-0444">Lipid biosynthesis</keyword>
<evidence type="ECO:0000313" key="10">
    <source>
        <dbReference type="EMBL" id="GHE79730.1"/>
    </source>
</evidence>
<keyword evidence="11" id="KW-1185">Reference proteome</keyword>
<dbReference type="PANTHER" id="PTHR45266">
    <property type="entry name" value="OXALOACETATE DECARBOXYLASE ALPHA CHAIN"/>
    <property type="match status" value="1"/>
</dbReference>
<evidence type="ECO:0000256" key="7">
    <source>
        <dbReference type="ARBA" id="ARBA00023267"/>
    </source>
</evidence>
<dbReference type="PRINTS" id="PR01071">
    <property type="entry name" value="ACOABIOTINCC"/>
</dbReference>
<keyword evidence="4 8" id="KW-0276">Fatty acid metabolism</keyword>
<evidence type="ECO:0000256" key="8">
    <source>
        <dbReference type="RuleBase" id="RU364072"/>
    </source>
</evidence>
<name>A0ABQ3IHZ6_9PSEU</name>
<sequence>MSANGSHDVDRVVTVLREQVLALCAQASRAPVSVRVSAHDVAVEVAWAENGTPVAAPAPAEPAVAPVAVVEPAPAGNTFTLDAGTVGVFYRAPEPGAKPFTDIGETVKPGQQVAILEAMKLMIPVEAARGGRVVEVLVEDGTPVEHGQPLFVLEPDA</sequence>
<accession>A0ABQ3IHZ6</accession>
<dbReference type="CDD" id="cd06850">
    <property type="entry name" value="biotinyl_domain"/>
    <property type="match status" value="1"/>
</dbReference>
<evidence type="ECO:0000256" key="3">
    <source>
        <dbReference type="ARBA" id="ARBA00022516"/>
    </source>
</evidence>
<comment type="function">
    <text evidence="8">This protein is a component of the acetyl coenzyme A carboxylase complex; first, biotin carboxylase catalyzes the carboxylation of the carrier protein and then the transcarboxylase transfers the carboxyl group to form malonyl-CoA.</text>
</comment>
<comment type="caution">
    <text evidence="10">The sequence shown here is derived from an EMBL/GenBank/DDBJ whole genome shotgun (WGS) entry which is preliminary data.</text>
</comment>
<dbReference type="PANTHER" id="PTHR45266:SF3">
    <property type="entry name" value="OXALOACETATE DECARBOXYLASE ALPHA CHAIN"/>
    <property type="match status" value="1"/>
</dbReference>
<dbReference type="InterPro" id="IPR050709">
    <property type="entry name" value="Biotin_Carboxyl_Carrier/Decarb"/>
</dbReference>
<dbReference type="Gene3D" id="2.40.50.100">
    <property type="match status" value="1"/>
</dbReference>
<keyword evidence="6 8" id="KW-0275">Fatty acid biosynthesis</keyword>
<dbReference type="RefSeq" id="WP_191243023.1">
    <property type="nucleotide sequence ID" value="NZ_BNAU01000001.1"/>
</dbReference>
<dbReference type="InterPro" id="IPR001249">
    <property type="entry name" value="AcCoA_biotinCC"/>
</dbReference>